<dbReference type="EMBL" id="PCRF01000243">
    <property type="protein sequence ID" value="PIP15802.1"/>
    <property type="molecule type" value="Genomic_DNA"/>
</dbReference>
<protein>
    <submittedName>
        <fullName evidence="4">Thioredoxin family protein</fullName>
    </submittedName>
</protein>
<dbReference type="NCBIfam" id="TIGR00412">
    <property type="entry name" value="redox_disulf_2"/>
    <property type="match status" value="1"/>
</dbReference>
<dbReference type="Proteomes" id="UP000230392">
    <property type="component" value="Unassembled WGS sequence"/>
</dbReference>
<evidence type="ECO:0000256" key="1">
    <source>
        <dbReference type="PIRSR" id="PIRSR037031-50"/>
    </source>
</evidence>
<dbReference type="SUPFAM" id="SSF52833">
    <property type="entry name" value="Thioredoxin-like"/>
    <property type="match status" value="1"/>
</dbReference>
<feature type="active site" description="Nucleophile" evidence="1">
    <location>
        <position position="7"/>
    </location>
</feature>
<dbReference type="Pfam" id="PF13192">
    <property type="entry name" value="Thioredoxin_3"/>
    <property type="match status" value="1"/>
</dbReference>
<comment type="caution">
    <text evidence="4">The sequence shown here is derived from an EMBL/GenBank/DDBJ whole genome shotgun (WGS) entry which is preliminary data.</text>
</comment>
<dbReference type="PANTHER" id="PTHR36450:SF1">
    <property type="entry name" value="THIOREDOXIN"/>
    <property type="match status" value="1"/>
</dbReference>
<feature type="domain" description="Thioredoxin-like fold" evidence="3">
    <location>
        <begin position="1"/>
        <end position="69"/>
    </location>
</feature>
<organism evidence="4 5">
    <name type="scientific">bacterium (Candidatus Ratteibacteria) CG23_combo_of_CG06-09_8_20_14_all_48_7</name>
    <dbReference type="NCBI Taxonomy" id="2014292"/>
    <lineage>
        <taxon>Bacteria</taxon>
        <taxon>Candidatus Ratteibacteria</taxon>
    </lineage>
</organism>
<dbReference type="InterPro" id="IPR012336">
    <property type="entry name" value="Thioredoxin-like_fold"/>
</dbReference>
<keyword evidence="2" id="KW-0676">Redox-active center</keyword>
<evidence type="ECO:0000313" key="5">
    <source>
        <dbReference type="Proteomes" id="UP000230392"/>
    </source>
</evidence>
<dbReference type="PANTHER" id="PTHR36450">
    <property type="entry name" value="THIOREDOXIN"/>
    <property type="match status" value="1"/>
</dbReference>
<evidence type="ECO:0000313" key="4">
    <source>
        <dbReference type="EMBL" id="PIP15802.1"/>
    </source>
</evidence>
<evidence type="ECO:0000259" key="3">
    <source>
        <dbReference type="Pfam" id="PF13192"/>
    </source>
</evidence>
<dbReference type="InterPro" id="IPR036249">
    <property type="entry name" value="Thioredoxin-like_sf"/>
</dbReference>
<accession>A0A2G9Y970</accession>
<dbReference type="PIRSF" id="PIRSF037031">
    <property type="entry name" value="Redox_disulphide_2"/>
    <property type="match status" value="1"/>
</dbReference>
<keyword evidence="2" id="KW-1015">Disulfide bond</keyword>
<sequence length="70" mass="7496">GMGCPKCKTLTANVEEAVKELGIEAEIVKVTEISKIMNYGVMMTPALVVDGEVKSTGRVLSVDEIKKLLS</sequence>
<feature type="non-terminal residue" evidence="4">
    <location>
        <position position="1"/>
    </location>
</feature>
<feature type="active site" description="Nucleophile" evidence="1">
    <location>
        <position position="4"/>
    </location>
</feature>
<dbReference type="Gene3D" id="3.40.30.10">
    <property type="entry name" value="Glutaredoxin"/>
    <property type="match status" value="1"/>
</dbReference>
<evidence type="ECO:0000256" key="2">
    <source>
        <dbReference type="PIRSR" id="PIRSR037031-51"/>
    </source>
</evidence>
<reference evidence="4 5" key="1">
    <citation type="submission" date="2017-09" db="EMBL/GenBank/DDBJ databases">
        <title>Depth-based differentiation of microbial function through sediment-hosted aquifers and enrichment of novel symbionts in the deep terrestrial subsurface.</title>
        <authorList>
            <person name="Probst A.J."/>
            <person name="Ladd B."/>
            <person name="Jarett J.K."/>
            <person name="Geller-Mcgrath D.E."/>
            <person name="Sieber C.M."/>
            <person name="Emerson J.B."/>
            <person name="Anantharaman K."/>
            <person name="Thomas B.C."/>
            <person name="Malmstrom R."/>
            <person name="Stieglmeier M."/>
            <person name="Klingl A."/>
            <person name="Woyke T."/>
            <person name="Ryan C.M."/>
            <person name="Banfield J.F."/>
        </authorList>
    </citation>
    <scope>NUCLEOTIDE SEQUENCE [LARGE SCALE GENOMIC DNA]</scope>
    <source>
        <strain evidence="4">CG23_combo_of_CG06-09_8_20_14_all_48_7</strain>
    </source>
</reference>
<gene>
    <name evidence="4" type="ORF">COX46_04970</name>
</gene>
<name>A0A2G9Y970_9BACT</name>
<proteinExistence type="predicted"/>
<feature type="disulfide bond" description="Redox-active" evidence="2">
    <location>
        <begin position="4"/>
        <end position="7"/>
    </location>
</feature>
<dbReference type="AlphaFoldDB" id="A0A2G9Y970"/>
<dbReference type="InterPro" id="IPR005243">
    <property type="entry name" value="THIRX-like_proc"/>
</dbReference>